<evidence type="ECO:0008006" key="5">
    <source>
        <dbReference type="Google" id="ProtNLM"/>
    </source>
</evidence>
<proteinExistence type="predicted"/>
<evidence type="ECO:0000256" key="2">
    <source>
        <dbReference type="SAM" id="Phobius"/>
    </source>
</evidence>
<feature type="transmembrane region" description="Helical" evidence="2">
    <location>
        <begin position="76"/>
        <end position="97"/>
    </location>
</feature>
<dbReference type="eggNOG" id="ENOG502S5J2">
    <property type="taxonomic scope" value="Eukaryota"/>
</dbReference>
<sequence length="288" mass="31617">MKLELDSLGQIKNYVHMGQAVVLFLAWALQIAVLAQSGENDGRVGWYFGLCWLTIPILIYLTMVPMWSRARRFSNVYAFAALDMAGIVLWLSAWASMASYVAQGKSEGSADEDDNDNEDRGSGCDNFGYGSARRCQLSTGTTILGVFIMLGFCATALFSFRAVMNFKRTGIAPNQDMGGDMGSNQKYGDFQAQTQGDFDTNMHNDDFDDAHNGRDPRQGYGYSGVEGHDQDEYAPMYQHDQSDLRPHEPMSPLGPSPTAPYGVSAGYDGAHQLHDQPTSYGGATGNYR</sequence>
<evidence type="ECO:0000313" key="4">
    <source>
        <dbReference type="Proteomes" id="UP000030752"/>
    </source>
</evidence>
<dbReference type="STRING" id="1220924.W2RZ61"/>
<keyword evidence="2" id="KW-0472">Membrane</keyword>
<dbReference type="VEuPathDB" id="FungiDB:HMPREF1541_05234"/>
<evidence type="ECO:0000313" key="3">
    <source>
        <dbReference type="EMBL" id="ETN40954.1"/>
    </source>
</evidence>
<dbReference type="PANTHER" id="PTHR37451">
    <property type="entry name" value="MARVEL DOMAIN"/>
    <property type="match status" value="1"/>
</dbReference>
<keyword evidence="4" id="KW-1185">Reference proteome</keyword>
<keyword evidence="2" id="KW-1133">Transmembrane helix</keyword>
<reference evidence="3 4" key="1">
    <citation type="submission" date="2013-03" db="EMBL/GenBank/DDBJ databases">
        <title>The Genome Sequence of Phialophora europaea CBS 101466.</title>
        <authorList>
            <consortium name="The Broad Institute Genomics Platform"/>
            <person name="Cuomo C."/>
            <person name="de Hoog S."/>
            <person name="Gorbushina A."/>
            <person name="Walker B."/>
            <person name="Young S.K."/>
            <person name="Zeng Q."/>
            <person name="Gargeya S."/>
            <person name="Fitzgerald M."/>
            <person name="Haas B."/>
            <person name="Abouelleil A."/>
            <person name="Allen A.W."/>
            <person name="Alvarado L."/>
            <person name="Arachchi H.M."/>
            <person name="Berlin A.M."/>
            <person name="Chapman S.B."/>
            <person name="Gainer-Dewar J."/>
            <person name="Goldberg J."/>
            <person name="Griggs A."/>
            <person name="Gujja S."/>
            <person name="Hansen M."/>
            <person name="Howarth C."/>
            <person name="Imamovic A."/>
            <person name="Ireland A."/>
            <person name="Larimer J."/>
            <person name="McCowan C."/>
            <person name="Murphy C."/>
            <person name="Pearson M."/>
            <person name="Poon T.W."/>
            <person name="Priest M."/>
            <person name="Roberts A."/>
            <person name="Saif S."/>
            <person name="Shea T."/>
            <person name="Sisk P."/>
            <person name="Sykes S."/>
            <person name="Wortman J."/>
            <person name="Nusbaum C."/>
            <person name="Birren B."/>
        </authorList>
    </citation>
    <scope>NUCLEOTIDE SEQUENCE [LARGE SCALE GENOMIC DNA]</scope>
    <source>
        <strain evidence="3 4">CBS 101466</strain>
    </source>
</reference>
<dbReference type="AlphaFoldDB" id="W2RZ61"/>
<dbReference type="Proteomes" id="UP000030752">
    <property type="component" value="Unassembled WGS sequence"/>
</dbReference>
<dbReference type="GeneID" id="19972573"/>
<feature type="compositionally biased region" description="Basic and acidic residues" evidence="1">
    <location>
        <begin position="200"/>
        <end position="217"/>
    </location>
</feature>
<evidence type="ECO:0000256" key="1">
    <source>
        <dbReference type="SAM" id="MobiDB-lite"/>
    </source>
</evidence>
<dbReference type="PANTHER" id="PTHR37451:SF3">
    <property type="entry name" value="MARVEL DOMAIN-CONTAINING PROTEIN"/>
    <property type="match status" value="1"/>
</dbReference>
<feature type="transmembrane region" description="Helical" evidence="2">
    <location>
        <begin position="44"/>
        <end position="64"/>
    </location>
</feature>
<feature type="transmembrane region" description="Helical" evidence="2">
    <location>
        <begin position="20"/>
        <end position="38"/>
    </location>
</feature>
<gene>
    <name evidence="3" type="ORF">HMPREF1541_05234</name>
</gene>
<protein>
    <recommendedName>
        <fullName evidence="5">MARVEL domain-containing protein</fullName>
    </recommendedName>
</protein>
<keyword evidence="2" id="KW-0812">Transmembrane</keyword>
<dbReference type="EMBL" id="KB822720">
    <property type="protein sequence ID" value="ETN40954.1"/>
    <property type="molecule type" value="Genomic_DNA"/>
</dbReference>
<name>W2RZ61_CYPE1</name>
<feature type="region of interest" description="Disordered" evidence="1">
    <location>
        <begin position="173"/>
        <end position="288"/>
    </location>
</feature>
<feature type="transmembrane region" description="Helical" evidence="2">
    <location>
        <begin position="137"/>
        <end position="160"/>
    </location>
</feature>
<organism evidence="3 4">
    <name type="scientific">Cyphellophora europaea (strain CBS 101466)</name>
    <name type="common">Phialophora europaea</name>
    <dbReference type="NCBI Taxonomy" id="1220924"/>
    <lineage>
        <taxon>Eukaryota</taxon>
        <taxon>Fungi</taxon>
        <taxon>Dikarya</taxon>
        <taxon>Ascomycota</taxon>
        <taxon>Pezizomycotina</taxon>
        <taxon>Eurotiomycetes</taxon>
        <taxon>Chaetothyriomycetidae</taxon>
        <taxon>Chaetothyriales</taxon>
        <taxon>Cyphellophoraceae</taxon>
        <taxon>Cyphellophora</taxon>
    </lineage>
</organism>
<feature type="compositionally biased region" description="Polar residues" evidence="1">
    <location>
        <begin position="182"/>
        <end position="198"/>
    </location>
</feature>
<dbReference type="HOGENOM" id="CLU_063075_0_0_1"/>
<dbReference type="RefSeq" id="XP_008717797.1">
    <property type="nucleotide sequence ID" value="XM_008719575.1"/>
</dbReference>
<feature type="compositionally biased region" description="Polar residues" evidence="1">
    <location>
        <begin position="275"/>
        <end position="288"/>
    </location>
</feature>
<dbReference type="OrthoDB" id="5284712at2759"/>
<dbReference type="InParanoid" id="W2RZ61"/>
<accession>W2RZ61</accession>